<evidence type="ECO:0000313" key="4">
    <source>
        <dbReference type="Proteomes" id="UP001177140"/>
    </source>
</evidence>
<evidence type="ECO:0000256" key="1">
    <source>
        <dbReference type="SAM" id="Phobius"/>
    </source>
</evidence>
<feature type="domain" description="Myb-like" evidence="2">
    <location>
        <begin position="46"/>
        <end position="87"/>
    </location>
</feature>
<accession>A0AA41RTW7</accession>
<sequence>MVLDCRKHRELRYCWKEIGLAFPYRTTHAVSQRGHTLFTRDESRTWTEDEKAFILQYVKIHGNDWKGLADILGKNRYHVHDTYRRIFRAGLKKGELFSFFPFFLLLLAYLSYFYNLLF</sequence>
<dbReference type="Gene3D" id="1.20.58.1880">
    <property type="match status" value="1"/>
</dbReference>
<protein>
    <recommendedName>
        <fullName evidence="2">Myb-like domain-containing protein</fullName>
    </recommendedName>
</protein>
<keyword evidence="1" id="KW-0812">Transmembrane</keyword>
<comment type="caution">
    <text evidence="3">The sequence shown here is derived from an EMBL/GenBank/DDBJ whole genome shotgun (WGS) entry which is preliminary data.</text>
</comment>
<dbReference type="InterPro" id="IPR001005">
    <property type="entry name" value="SANT/Myb"/>
</dbReference>
<dbReference type="InterPro" id="IPR009057">
    <property type="entry name" value="Homeodomain-like_sf"/>
</dbReference>
<dbReference type="Proteomes" id="UP001177140">
    <property type="component" value="Unassembled WGS sequence"/>
</dbReference>
<dbReference type="CDD" id="cd00167">
    <property type="entry name" value="SANT"/>
    <property type="match status" value="1"/>
</dbReference>
<dbReference type="PROSITE" id="PS50090">
    <property type="entry name" value="MYB_LIKE"/>
    <property type="match status" value="1"/>
</dbReference>
<dbReference type="AlphaFoldDB" id="A0AA41RTW7"/>
<feature type="transmembrane region" description="Helical" evidence="1">
    <location>
        <begin position="94"/>
        <end position="114"/>
    </location>
</feature>
<proteinExistence type="predicted"/>
<keyword evidence="1" id="KW-0472">Membrane</keyword>
<dbReference type="PANTHER" id="PTHR47430">
    <property type="entry name" value="GB|AAC33480.1"/>
    <property type="match status" value="1"/>
</dbReference>
<reference evidence="3" key="1">
    <citation type="submission" date="2022-03" db="EMBL/GenBank/DDBJ databases">
        <title>A functionally conserved STORR gene fusion in Papaver species that diverged 16.8 million years ago.</title>
        <authorList>
            <person name="Catania T."/>
        </authorList>
    </citation>
    <scope>NUCLEOTIDE SEQUENCE</scope>
    <source>
        <strain evidence="3">S-191538</strain>
    </source>
</reference>
<dbReference type="Pfam" id="PF00249">
    <property type="entry name" value="Myb_DNA-binding"/>
    <property type="match status" value="1"/>
</dbReference>
<dbReference type="SUPFAM" id="SSF46689">
    <property type="entry name" value="Homeodomain-like"/>
    <property type="match status" value="1"/>
</dbReference>
<organism evidence="3 4">
    <name type="scientific">Papaver nudicaule</name>
    <name type="common">Iceland poppy</name>
    <dbReference type="NCBI Taxonomy" id="74823"/>
    <lineage>
        <taxon>Eukaryota</taxon>
        <taxon>Viridiplantae</taxon>
        <taxon>Streptophyta</taxon>
        <taxon>Embryophyta</taxon>
        <taxon>Tracheophyta</taxon>
        <taxon>Spermatophyta</taxon>
        <taxon>Magnoliopsida</taxon>
        <taxon>Ranunculales</taxon>
        <taxon>Papaveraceae</taxon>
        <taxon>Papaveroideae</taxon>
        <taxon>Papaver</taxon>
    </lineage>
</organism>
<evidence type="ECO:0000313" key="3">
    <source>
        <dbReference type="EMBL" id="MCL7024224.1"/>
    </source>
</evidence>
<dbReference type="PANTHER" id="PTHR47430:SF4">
    <property type="entry name" value="GB|AAC33480.1"/>
    <property type="match status" value="1"/>
</dbReference>
<evidence type="ECO:0000259" key="2">
    <source>
        <dbReference type="PROSITE" id="PS50090"/>
    </source>
</evidence>
<keyword evidence="4" id="KW-1185">Reference proteome</keyword>
<name>A0AA41RTW7_PAPNU</name>
<dbReference type="EMBL" id="JAJJMA010032057">
    <property type="protein sequence ID" value="MCL7024224.1"/>
    <property type="molecule type" value="Genomic_DNA"/>
</dbReference>
<gene>
    <name evidence="3" type="ORF">MKW94_000715</name>
</gene>
<keyword evidence="1" id="KW-1133">Transmembrane helix</keyword>